<keyword evidence="6" id="KW-0677">Repeat</keyword>
<evidence type="ECO:0000256" key="8">
    <source>
        <dbReference type="ARBA" id="ARBA00023157"/>
    </source>
</evidence>
<dbReference type="InterPro" id="IPR036179">
    <property type="entry name" value="Ig-like_dom_sf"/>
</dbReference>
<protein>
    <recommendedName>
        <fullName evidence="13">Ciliary neurotrophic factor receptor subunit alpha</fullName>
    </recommendedName>
</protein>
<feature type="domain" description="Ig-like" evidence="17">
    <location>
        <begin position="316"/>
        <end position="378"/>
    </location>
</feature>
<dbReference type="PROSITE" id="PS50853">
    <property type="entry name" value="FN3"/>
    <property type="match status" value="1"/>
</dbReference>
<evidence type="ECO:0000256" key="7">
    <source>
        <dbReference type="ARBA" id="ARBA00023136"/>
    </source>
</evidence>
<feature type="compositionally biased region" description="Polar residues" evidence="16">
    <location>
        <begin position="690"/>
        <end position="702"/>
    </location>
</feature>
<dbReference type="GO" id="GO:0004897">
    <property type="term" value="F:ciliary neurotrophic factor receptor activity"/>
    <property type="evidence" value="ECO:0007669"/>
    <property type="project" value="TreeGrafter"/>
</dbReference>
<evidence type="ECO:0000259" key="18">
    <source>
        <dbReference type="PROSITE" id="PS50853"/>
    </source>
</evidence>
<dbReference type="GO" id="GO:0070110">
    <property type="term" value="C:ciliary neurotrophic factor receptor complex"/>
    <property type="evidence" value="ECO:0007669"/>
    <property type="project" value="TreeGrafter"/>
</dbReference>
<keyword evidence="9 19" id="KW-0675">Receptor</keyword>
<feature type="compositionally biased region" description="Low complexity" evidence="16">
    <location>
        <begin position="600"/>
        <end position="620"/>
    </location>
</feature>
<keyword evidence="10" id="KW-0325">Glycoprotein</keyword>
<evidence type="ECO:0000313" key="19">
    <source>
        <dbReference type="EMBL" id="EHB02671.1"/>
    </source>
</evidence>
<evidence type="ECO:0000256" key="15">
    <source>
        <dbReference type="ARBA" id="ARBA00065645"/>
    </source>
</evidence>
<evidence type="ECO:0000256" key="12">
    <source>
        <dbReference type="ARBA" id="ARBA00023319"/>
    </source>
</evidence>
<dbReference type="InterPro" id="IPR003598">
    <property type="entry name" value="Ig_sub2"/>
</dbReference>
<keyword evidence="7" id="KW-0472">Membrane</keyword>
<dbReference type="Pfam" id="PF00041">
    <property type="entry name" value="fn3"/>
    <property type="match status" value="1"/>
</dbReference>
<evidence type="ECO:0000256" key="14">
    <source>
        <dbReference type="ARBA" id="ARBA00057430"/>
    </source>
</evidence>
<dbReference type="FunFam" id="2.60.40.10:FF:000136">
    <property type="entry name" value="Ciliary neurotrophic factor receptor alpha"/>
    <property type="match status" value="1"/>
</dbReference>
<evidence type="ECO:0000256" key="9">
    <source>
        <dbReference type="ARBA" id="ARBA00023170"/>
    </source>
</evidence>
<evidence type="ECO:0000256" key="13">
    <source>
        <dbReference type="ARBA" id="ARBA00040625"/>
    </source>
</evidence>
<dbReference type="InterPro" id="IPR003961">
    <property type="entry name" value="FN3_dom"/>
</dbReference>
<dbReference type="Gene3D" id="2.60.40.10">
    <property type="entry name" value="Immunoglobulins"/>
    <property type="match status" value="2"/>
</dbReference>
<dbReference type="SUPFAM" id="SSF49265">
    <property type="entry name" value="Fibronectin type III"/>
    <property type="match status" value="2"/>
</dbReference>
<comment type="subcellular location">
    <subcellularLocation>
        <location evidence="1">Cell membrane</location>
        <topology evidence="1">Lipid-anchor</topology>
        <topology evidence="1">GPI-anchor</topology>
    </subcellularLocation>
</comment>
<dbReference type="InterPro" id="IPR013783">
    <property type="entry name" value="Ig-like_fold"/>
</dbReference>
<dbReference type="STRING" id="10181.G5B060"/>
<dbReference type="InterPro" id="IPR003599">
    <property type="entry name" value="Ig_sub"/>
</dbReference>
<dbReference type="SMART" id="SM00408">
    <property type="entry name" value="IGc2"/>
    <property type="match status" value="1"/>
</dbReference>
<name>G5B060_HETGA</name>
<comment type="similarity">
    <text evidence="2">Belongs to the type I cytokine receptor family. Type 3 subfamily.</text>
</comment>
<keyword evidence="3" id="KW-1003">Cell membrane</keyword>
<dbReference type="GO" id="GO:0097059">
    <property type="term" value="C:CNTFR-CLCF1 complex"/>
    <property type="evidence" value="ECO:0007669"/>
    <property type="project" value="TreeGrafter"/>
</dbReference>
<feature type="region of interest" description="Disordered" evidence="16">
    <location>
        <begin position="680"/>
        <end position="706"/>
    </location>
</feature>
<dbReference type="PANTHER" id="PTHR23036">
    <property type="entry name" value="CYTOKINE RECEPTOR"/>
    <property type="match status" value="1"/>
</dbReference>
<keyword evidence="8" id="KW-1015">Disulfide bond</keyword>
<evidence type="ECO:0000256" key="3">
    <source>
        <dbReference type="ARBA" id="ARBA00022475"/>
    </source>
</evidence>
<dbReference type="CDD" id="cd00063">
    <property type="entry name" value="FN3"/>
    <property type="match status" value="1"/>
</dbReference>
<sequence>MGGVKAAERRGAGAERAAAAAEAAGPAGAARGSVVGFGSGASSALFASLLAGGGRRARLCAPVARGRAFSRTRQVWENSRVWGVAVDPAHPKGASFLGKNLDFKAPGGVNGRLRVCQSLIQPCHIIPPPWFWKSREESGLEEEEDIDVLGVQLVVKSFPGTDCDSVSSSLAVLLVDSLPMLLALPLAMAAPVPWACCAVLAAAAAVVYTQRHSPQGDSALCVHVCDLVSGVTIPEVGQCLFVTEHTCDYSPVDDFPVCAGSLWVTVLILCSDVKLLRMPRGDCFRHVVPMVSSVHIHPVVLGRAVTCEFCCVLSNPTEAPHVQYERLGSDVTLPCGTANWDAAVTWRVNGTDLASDLLNGSQLVLHGLELGHSGLYACFHRDSWHLRHQVLLHVGLPPREPVLSCRSNTYPKGFYCSWHLPTPTYIPNTFNVTVLHGSKIMVCEKDPALKNRCHIRYMHLFSTIKYKVSISVSNALGHNATAITFDEFTIVKPDPPENVVARPVPSNPRRLEVTWQTPSTWPDPESFPLKFFLRYRPLILDQWQHVELSDGTAHTITDAYAGKEYIIQVAAKDNEIGTWSDWSVAAHATPWTEEPRHLTTEAQAPETTTSTTSSLAPLPTTKICDTGELGSGGGPSIPFLISVPVTLALAAAATTTSSLLIWSTLVGKEIPVGTVPTWGSQSVLDKPGGSRSSPELPSTGSQAEMEEGVTWHHLWEERERSREMGGTLSEDATLTGKANLKVRIIHDECKIVTESRCFINKNCHFRRKKKHSQKKCLHGRQEKLDFQKGINSLSAAK</sequence>
<dbReference type="InterPro" id="IPR050379">
    <property type="entry name" value="Type-I_Cytokine_Rcpt"/>
</dbReference>
<comment type="subunit">
    <text evidence="15">Forms a heterotrimer with LIFR and IL6ST. Interacts with heterodimeric neurotropic cytokine composed of CLCF1/CLC and CRLF1/CLF-1. Either alone or in complex with the heterodimer CLCF1-CRLF1 interacts with SORL1; this interaction may promote internalization and lysosomal degradation.</text>
</comment>
<accession>G5B060</accession>
<evidence type="ECO:0000256" key="5">
    <source>
        <dbReference type="ARBA" id="ARBA00022729"/>
    </source>
</evidence>
<feature type="domain" description="Fibronectin type-III" evidence="18">
    <location>
        <begin position="495"/>
        <end position="595"/>
    </location>
</feature>
<dbReference type="PROSITE" id="PS01354">
    <property type="entry name" value="HEMATOPO_REC_L_F3"/>
    <property type="match status" value="1"/>
</dbReference>
<keyword evidence="11" id="KW-0449">Lipoprotein</keyword>
<dbReference type="Proteomes" id="UP000006813">
    <property type="component" value="Unassembled WGS sequence"/>
</dbReference>
<dbReference type="InParanoid" id="G5B060"/>
<dbReference type="GO" id="GO:0008284">
    <property type="term" value="P:positive regulation of cell population proliferation"/>
    <property type="evidence" value="ECO:0007669"/>
    <property type="project" value="TreeGrafter"/>
</dbReference>
<dbReference type="GO" id="GO:0019970">
    <property type="term" value="F:interleukin-11 binding"/>
    <property type="evidence" value="ECO:0007669"/>
    <property type="project" value="TreeGrafter"/>
</dbReference>
<reference evidence="19 20" key="1">
    <citation type="journal article" date="2011" name="Nature">
        <title>Genome sequencing reveals insights into physiology and longevity of the naked mole rat.</title>
        <authorList>
            <person name="Kim E.B."/>
            <person name="Fang X."/>
            <person name="Fushan A.A."/>
            <person name="Huang Z."/>
            <person name="Lobanov A.V."/>
            <person name="Han L."/>
            <person name="Marino S.M."/>
            <person name="Sun X."/>
            <person name="Turanov A.A."/>
            <person name="Yang P."/>
            <person name="Yim S.H."/>
            <person name="Zhao X."/>
            <person name="Kasaikina M.V."/>
            <person name="Stoletzki N."/>
            <person name="Peng C."/>
            <person name="Polak P."/>
            <person name="Xiong Z."/>
            <person name="Kiezun A."/>
            <person name="Zhu Y."/>
            <person name="Chen Y."/>
            <person name="Kryukov G.V."/>
            <person name="Zhang Q."/>
            <person name="Peshkin L."/>
            <person name="Yang L."/>
            <person name="Bronson R.T."/>
            <person name="Buffenstein R."/>
            <person name="Wang B."/>
            <person name="Han C."/>
            <person name="Li Q."/>
            <person name="Chen L."/>
            <person name="Zhao W."/>
            <person name="Sunyaev S.R."/>
            <person name="Park T.J."/>
            <person name="Zhang G."/>
            <person name="Wang J."/>
            <person name="Gladyshev V.N."/>
        </authorList>
    </citation>
    <scope>NUCLEOTIDE SEQUENCE [LARGE SCALE GENOMIC DNA]</scope>
</reference>
<organism evidence="19 20">
    <name type="scientific">Heterocephalus glaber</name>
    <name type="common">Naked mole rat</name>
    <dbReference type="NCBI Taxonomy" id="10181"/>
    <lineage>
        <taxon>Eukaryota</taxon>
        <taxon>Metazoa</taxon>
        <taxon>Chordata</taxon>
        <taxon>Craniata</taxon>
        <taxon>Vertebrata</taxon>
        <taxon>Euteleostomi</taxon>
        <taxon>Mammalia</taxon>
        <taxon>Eutheria</taxon>
        <taxon>Euarchontoglires</taxon>
        <taxon>Glires</taxon>
        <taxon>Rodentia</taxon>
        <taxon>Hystricomorpha</taxon>
        <taxon>Bathyergidae</taxon>
        <taxon>Heterocephalus</taxon>
    </lineage>
</organism>
<evidence type="ECO:0000313" key="20">
    <source>
        <dbReference type="Proteomes" id="UP000006813"/>
    </source>
</evidence>
<dbReference type="InterPro" id="IPR036116">
    <property type="entry name" value="FN3_sf"/>
</dbReference>
<dbReference type="SUPFAM" id="SSF48726">
    <property type="entry name" value="Immunoglobulin"/>
    <property type="match status" value="1"/>
</dbReference>
<comment type="function">
    <text evidence="14">Binds to CNTF. The alpha subunit provides the receptor specificity.</text>
</comment>
<evidence type="ECO:0000256" key="11">
    <source>
        <dbReference type="ARBA" id="ARBA00023288"/>
    </source>
</evidence>
<evidence type="ECO:0000256" key="10">
    <source>
        <dbReference type="ARBA" id="ARBA00023180"/>
    </source>
</evidence>
<evidence type="ECO:0000259" key="17">
    <source>
        <dbReference type="PROSITE" id="PS50835"/>
    </source>
</evidence>
<dbReference type="FunCoup" id="G5B060">
    <property type="interactions" value="410"/>
</dbReference>
<keyword evidence="5" id="KW-0732">Signal</keyword>
<keyword evidence="12" id="KW-0393">Immunoglobulin domain</keyword>
<keyword evidence="4" id="KW-0336">GPI-anchor</keyword>
<dbReference type="PROSITE" id="PS50835">
    <property type="entry name" value="IG_LIKE"/>
    <property type="match status" value="1"/>
</dbReference>
<evidence type="ECO:0000256" key="1">
    <source>
        <dbReference type="ARBA" id="ARBA00004609"/>
    </source>
</evidence>
<dbReference type="GO" id="GO:0009897">
    <property type="term" value="C:external side of plasma membrane"/>
    <property type="evidence" value="ECO:0007669"/>
    <property type="project" value="TreeGrafter"/>
</dbReference>
<dbReference type="InterPro" id="IPR003530">
    <property type="entry name" value="Hematopoietin_rcpt_L_F3_CS"/>
</dbReference>
<evidence type="ECO:0000256" key="4">
    <source>
        <dbReference type="ARBA" id="ARBA00022622"/>
    </source>
</evidence>
<feature type="region of interest" description="Disordered" evidence="16">
    <location>
        <begin position="592"/>
        <end position="620"/>
    </location>
</feature>
<dbReference type="SMART" id="SM00409">
    <property type="entry name" value="IG"/>
    <property type="match status" value="1"/>
</dbReference>
<dbReference type="SMART" id="SM00060">
    <property type="entry name" value="FN3"/>
    <property type="match status" value="1"/>
</dbReference>
<gene>
    <name evidence="19" type="ORF">GW7_19852</name>
</gene>
<dbReference type="PANTHER" id="PTHR23036:SF21">
    <property type="entry name" value="CILIARY NEUROTROPHIC FACTOR RECEPTOR SUBUNIT ALPHA"/>
    <property type="match status" value="1"/>
</dbReference>
<dbReference type="eggNOG" id="ENOG502QUDK">
    <property type="taxonomic scope" value="Eukaryota"/>
</dbReference>
<dbReference type="AlphaFoldDB" id="G5B060"/>
<dbReference type="GO" id="GO:0004921">
    <property type="term" value="F:interleukin-11 receptor activity"/>
    <property type="evidence" value="ECO:0007669"/>
    <property type="project" value="TreeGrafter"/>
</dbReference>
<evidence type="ECO:0000256" key="2">
    <source>
        <dbReference type="ARBA" id="ARBA00010890"/>
    </source>
</evidence>
<dbReference type="FunFam" id="2.60.40.10:FF:000944">
    <property type="entry name" value="Ciliary neurotrophic factor receptor subunit alpha"/>
    <property type="match status" value="1"/>
</dbReference>
<evidence type="ECO:0000256" key="6">
    <source>
        <dbReference type="ARBA" id="ARBA00022737"/>
    </source>
</evidence>
<evidence type="ECO:0000256" key="16">
    <source>
        <dbReference type="SAM" id="MobiDB-lite"/>
    </source>
</evidence>
<proteinExistence type="inferred from homology"/>
<dbReference type="InterPro" id="IPR007110">
    <property type="entry name" value="Ig-like_dom"/>
</dbReference>
<dbReference type="EMBL" id="JH167728">
    <property type="protein sequence ID" value="EHB02671.1"/>
    <property type="molecule type" value="Genomic_DNA"/>
</dbReference>
<dbReference type="FunFam" id="2.60.40.10:FF:000564">
    <property type="entry name" value="Ciliary neurotrophic factor receptor subunit alpha"/>
    <property type="match status" value="1"/>
</dbReference>